<proteinExistence type="predicted"/>
<name>A0A5M4BAW3_9FLAO</name>
<dbReference type="Proteomes" id="UP000398217">
    <property type="component" value="Unassembled WGS sequence"/>
</dbReference>
<evidence type="ECO:0000313" key="1">
    <source>
        <dbReference type="EMBL" id="GET46452.1"/>
    </source>
</evidence>
<dbReference type="AlphaFoldDB" id="A0A5M4BAW3"/>
<dbReference type="EMBL" id="BLBC01000011">
    <property type="protein sequence ID" value="GET46452.1"/>
    <property type="molecule type" value="Genomic_DNA"/>
</dbReference>
<reference evidence="2" key="1">
    <citation type="journal article" date="2020" name="Int. J. Syst. Evol. Microbiol.">
        <title>Capnocytophaga felis sp. nov. isolated from the feline oral cavity.</title>
        <authorList>
            <person name="Suzuki M."/>
            <person name="Umeda K."/>
            <person name="Kimura M."/>
            <person name="Imaoka K."/>
            <person name="Morikawa S."/>
            <person name="Maeda K."/>
        </authorList>
    </citation>
    <scope>NUCLEOTIDE SEQUENCE [LARGE SCALE GENOMIC DNA]</scope>
    <source>
        <strain evidence="2">KC07070</strain>
    </source>
</reference>
<evidence type="ECO:0000313" key="2">
    <source>
        <dbReference type="Proteomes" id="UP000398217"/>
    </source>
</evidence>
<gene>
    <name evidence="1" type="ORF">RCZ01_17540</name>
</gene>
<comment type="caution">
    <text evidence="1">The sequence shown here is derived from an EMBL/GenBank/DDBJ whole genome shotgun (WGS) entry which is preliminary data.</text>
</comment>
<protein>
    <submittedName>
        <fullName evidence="1">Uncharacterized protein</fullName>
    </submittedName>
</protein>
<organism evidence="1 2">
    <name type="scientific">Capnocytophaga felis</name>
    <dbReference type="NCBI Taxonomy" id="2267611"/>
    <lineage>
        <taxon>Bacteria</taxon>
        <taxon>Pseudomonadati</taxon>
        <taxon>Bacteroidota</taxon>
        <taxon>Flavobacteriia</taxon>
        <taxon>Flavobacteriales</taxon>
        <taxon>Flavobacteriaceae</taxon>
        <taxon>Capnocytophaga</taxon>
    </lineage>
</organism>
<accession>A0A5M4BAW3</accession>
<keyword evidence="2" id="KW-1185">Reference proteome</keyword>
<sequence length="63" mass="7115">MLFSTVTISRLTIQYISNKISPMKTSEGIIHFRYGILIFTAKIIANNIDKGKIKILISALFNL</sequence>